<protein>
    <recommendedName>
        <fullName evidence="1">HicB-like antitoxin of toxin-antitoxin system domain-containing protein</fullName>
    </recommendedName>
</protein>
<evidence type="ECO:0000313" key="2">
    <source>
        <dbReference type="EMBL" id="OGZ35103.1"/>
    </source>
</evidence>
<dbReference type="PANTHER" id="PTHR34504">
    <property type="entry name" value="ANTITOXIN HICB"/>
    <property type="match status" value="1"/>
</dbReference>
<name>A0A1G2FAS2_9BACT</name>
<evidence type="ECO:0000259" key="1">
    <source>
        <dbReference type="Pfam" id="PF15919"/>
    </source>
</evidence>
<accession>A0A1G2FAS2</accession>
<evidence type="ECO:0000313" key="3">
    <source>
        <dbReference type="Proteomes" id="UP000176974"/>
    </source>
</evidence>
<dbReference type="InterPro" id="IPR035069">
    <property type="entry name" value="TTHA1013/TTHA0281-like"/>
</dbReference>
<dbReference type="InterPro" id="IPR051404">
    <property type="entry name" value="TA_system_antitoxin"/>
</dbReference>
<dbReference type="Pfam" id="PF15919">
    <property type="entry name" value="HicB_lk_antitox"/>
    <property type="match status" value="1"/>
</dbReference>
<dbReference type="Proteomes" id="UP000176974">
    <property type="component" value="Unassembled WGS sequence"/>
</dbReference>
<comment type="caution">
    <text evidence="2">The sequence shown here is derived from an EMBL/GenBank/DDBJ whole genome shotgun (WGS) entry which is preliminary data.</text>
</comment>
<reference evidence="2 3" key="1">
    <citation type="journal article" date="2016" name="Nat. Commun.">
        <title>Thousands of microbial genomes shed light on interconnected biogeochemical processes in an aquifer system.</title>
        <authorList>
            <person name="Anantharaman K."/>
            <person name="Brown C.T."/>
            <person name="Hug L.A."/>
            <person name="Sharon I."/>
            <person name="Castelle C.J."/>
            <person name="Probst A.J."/>
            <person name="Thomas B.C."/>
            <person name="Singh A."/>
            <person name="Wilkins M.J."/>
            <person name="Karaoz U."/>
            <person name="Brodie E.L."/>
            <person name="Williams K.H."/>
            <person name="Hubbard S.S."/>
            <person name="Banfield J.F."/>
        </authorList>
    </citation>
    <scope>NUCLEOTIDE SEQUENCE [LARGE SCALE GENOMIC DNA]</scope>
</reference>
<feature type="domain" description="HicB-like antitoxin of toxin-antitoxin system" evidence="1">
    <location>
        <begin position="15"/>
        <end position="72"/>
    </location>
</feature>
<organism evidence="2 3">
    <name type="scientific">Candidatus Portnoybacteria bacterium RIFCSPHIGHO2_01_FULL_40_12b</name>
    <dbReference type="NCBI Taxonomy" id="1801994"/>
    <lineage>
        <taxon>Bacteria</taxon>
        <taxon>Candidatus Portnoyibacteriota</taxon>
    </lineage>
</organism>
<proteinExistence type="predicted"/>
<dbReference type="InterPro" id="IPR031807">
    <property type="entry name" value="HicB-like"/>
</dbReference>
<dbReference type="PANTHER" id="PTHR34504:SF4">
    <property type="entry name" value="ANTITOXIN HICB"/>
    <property type="match status" value="1"/>
</dbReference>
<sequence length="97" mass="10804">MKKVVHKTSEALNFRVIFEQDEDGIFIASVPAIPGCHTQGDTYEEAIKNIKEAIELCLEVAKNSVSYKSKIDFGESKDEKTRFLGVAQVPVRLGFSL</sequence>
<dbReference type="AlphaFoldDB" id="A0A1G2FAS2"/>
<gene>
    <name evidence="2" type="ORF">A2815_02100</name>
</gene>
<dbReference type="EMBL" id="MHMY01000019">
    <property type="protein sequence ID" value="OGZ35103.1"/>
    <property type="molecule type" value="Genomic_DNA"/>
</dbReference>
<dbReference type="Gene3D" id="3.30.160.250">
    <property type="match status" value="1"/>
</dbReference>
<dbReference type="SUPFAM" id="SSF143100">
    <property type="entry name" value="TTHA1013/TTHA0281-like"/>
    <property type="match status" value="1"/>
</dbReference>